<proteinExistence type="predicted"/>
<dbReference type="AlphaFoldDB" id="A0AAN8A6G0"/>
<reference evidence="2" key="1">
    <citation type="submission" date="2023-08" db="EMBL/GenBank/DDBJ databases">
        <title>Black Yeasts Isolated from many extreme environments.</title>
        <authorList>
            <person name="Coleine C."/>
            <person name="Stajich J.E."/>
            <person name="Selbmann L."/>
        </authorList>
    </citation>
    <scope>NUCLEOTIDE SEQUENCE</scope>
    <source>
        <strain evidence="2">CCFEE 5810</strain>
    </source>
</reference>
<feature type="compositionally biased region" description="Low complexity" evidence="1">
    <location>
        <begin position="32"/>
        <end position="42"/>
    </location>
</feature>
<evidence type="ECO:0000256" key="1">
    <source>
        <dbReference type="SAM" id="MobiDB-lite"/>
    </source>
</evidence>
<dbReference type="EMBL" id="JAVRQU010000001">
    <property type="protein sequence ID" value="KAK5707748.1"/>
    <property type="molecule type" value="Genomic_DNA"/>
</dbReference>
<dbReference type="Proteomes" id="UP001310594">
    <property type="component" value="Unassembled WGS sequence"/>
</dbReference>
<evidence type="ECO:0000313" key="3">
    <source>
        <dbReference type="Proteomes" id="UP001310594"/>
    </source>
</evidence>
<feature type="region of interest" description="Disordered" evidence="1">
    <location>
        <begin position="16"/>
        <end position="43"/>
    </location>
</feature>
<name>A0AAN8A6G0_9PEZI</name>
<gene>
    <name evidence="2" type="ORF">LTR97_000286</name>
</gene>
<accession>A0AAN8A6G0</accession>
<organism evidence="2 3">
    <name type="scientific">Elasticomyces elasticus</name>
    <dbReference type="NCBI Taxonomy" id="574655"/>
    <lineage>
        <taxon>Eukaryota</taxon>
        <taxon>Fungi</taxon>
        <taxon>Dikarya</taxon>
        <taxon>Ascomycota</taxon>
        <taxon>Pezizomycotina</taxon>
        <taxon>Dothideomycetes</taxon>
        <taxon>Dothideomycetidae</taxon>
        <taxon>Mycosphaerellales</taxon>
        <taxon>Teratosphaeriaceae</taxon>
        <taxon>Elasticomyces</taxon>
    </lineage>
</organism>
<evidence type="ECO:0000313" key="2">
    <source>
        <dbReference type="EMBL" id="KAK5707748.1"/>
    </source>
</evidence>
<sequence length="273" mass="30248">MTLFVIAPEIPLSRRSAGPLAHCGAAEPPRGTSTSTSLLSRTYSQQCTDSLHSMAATSPSGGPTPPQDEQLNGLYASYVPHDLIYNADFEDSLMRAALDPDAKRDGIRIVPSDSAERAQEGLSVHLSDALLQSLPIIAEDELPLPLNDSRRIYASPVPGVKLTHPGGYIEGGPGLAPNMDTFPDDYFQNNPEITSADEFRKARTKEVEASIELLKERLRARQGAKEKNEQIEKQLQKLREEHDMELRVHNKMAEVNRQKKEARERRKKEKEGG</sequence>
<feature type="region of interest" description="Disordered" evidence="1">
    <location>
        <begin position="250"/>
        <end position="273"/>
    </location>
</feature>
<protein>
    <submittedName>
        <fullName evidence="2">Uncharacterized protein</fullName>
    </submittedName>
</protein>
<comment type="caution">
    <text evidence="2">The sequence shown here is derived from an EMBL/GenBank/DDBJ whole genome shotgun (WGS) entry which is preliminary data.</text>
</comment>